<feature type="transmembrane region" description="Helical" evidence="1">
    <location>
        <begin position="175"/>
        <end position="194"/>
    </location>
</feature>
<dbReference type="EMBL" id="AE014299">
    <property type="protein sequence ID" value="AAN56949.2"/>
    <property type="molecule type" value="Genomic_DNA"/>
</dbReference>
<reference evidence="3 4" key="1">
    <citation type="journal article" date="2002" name="Nat. Biotechnol.">
        <title>Genome sequence of the dissimilatory metal ion-reducing bacterium Shewanella oneidensis.</title>
        <authorList>
            <person name="Heidelberg J.F."/>
            <person name="Paulsen I.T."/>
            <person name="Nelson K.E."/>
            <person name="Gaidos E.J."/>
            <person name="Nelson W.C."/>
            <person name="Read T.D."/>
            <person name="Eisen J.A."/>
            <person name="Seshadri R."/>
            <person name="Ward N."/>
            <person name="Methe B."/>
            <person name="Clayton R.A."/>
            <person name="Meyer T."/>
            <person name="Tsapin A."/>
            <person name="Scott J."/>
            <person name="Beanan M."/>
            <person name="Brinkac L."/>
            <person name="Daugherty S."/>
            <person name="DeBoy R.T."/>
            <person name="Dodson R.J."/>
            <person name="Durkin A.S."/>
            <person name="Haft D.H."/>
            <person name="Kolonay J.F."/>
            <person name="Madupu R."/>
            <person name="Peterson J.D."/>
            <person name="Umayam L.A."/>
            <person name="White O."/>
            <person name="Wolf A.M."/>
            <person name="Vamathevan J."/>
            <person name="Weidman J."/>
            <person name="Impraim M."/>
            <person name="Lee K."/>
            <person name="Berry K."/>
            <person name="Lee C."/>
            <person name="Mueller J."/>
            <person name="Khouri H."/>
            <person name="Gill J."/>
            <person name="Utterback T.R."/>
            <person name="McDonald L.A."/>
            <person name="Feldblyum T.V."/>
            <person name="Smith H.O."/>
            <person name="Venter J.C."/>
            <person name="Nealson K.H."/>
            <person name="Fraser C.M."/>
        </authorList>
    </citation>
    <scope>NUCLEOTIDE SEQUENCE [LARGE SCALE GENOMIC DNA]</scope>
    <source>
        <strain evidence="4">ATCC 700550 / JCM 31522 / CIP 106686 / LMG 19005 / NCIMB 14063 / MR-1</strain>
    </source>
</reference>
<keyword evidence="1" id="KW-0812">Transmembrane</keyword>
<name>Q8EAD1_SHEON</name>
<evidence type="ECO:0000313" key="4">
    <source>
        <dbReference type="Proteomes" id="UP000008186"/>
    </source>
</evidence>
<proteinExistence type="predicted"/>
<dbReference type="PaxDb" id="211586-SO_3975"/>
<dbReference type="PhylomeDB" id="Q8EAD1"/>
<feature type="domain" description="Phosphatidic acid phosphatase type 2/haloperoxidase" evidence="2">
    <location>
        <begin position="96"/>
        <end position="223"/>
    </location>
</feature>
<dbReference type="PATRIC" id="fig|211586.12.peg.3857"/>
<dbReference type="SUPFAM" id="SSF48317">
    <property type="entry name" value="Acid phosphatase/Vanadium-dependent haloperoxidase"/>
    <property type="match status" value="1"/>
</dbReference>
<feature type="transmembrane region" description="Helical" evidence="1">
    <location>
        <begin position="12"/>
        <end position="28"/>
    </location>
</feature>
<dbReference type="CDD" id="cd03396">
    <property type="entry name" value="PAP2_like_6"/>
    <property type="match status" value="1"/>
</dbReference>
<reference evidence="3 4" key="3">
    <citation type="journal article" date="2008" name="Appl. Environ. Microbiol.">
        <title>Identification of mobile elements and pseudogenes in the Shewanella oneidensis MR-1 genome.</title>
        <authorList>
            <person name="Romine M.F."/>
            <person name="Carlson T.S."/>
            <person name="Norbeck A.D."/>
            <person name="McCue L.A."/>
            <person name="Lipton M.S."/>
        </authorList>
    </citation>
    <scope>NUCLEOTIDE SEQUENCE [LARGE SCALE GENOMIC DNA]</scope>
    <source>
        <strain evidence="4">ATCC 700550 / JCM 31522 / CIP 106686 / LMG 19005 / NCIMB 14063 / MR-1</strain>
    </source>
</reference>
<dbReference type="Pfam" id="PF01569">
    <property type="entry name" value="PAP2"/>
    <property type="match status" value="1"/>
</dbReference>
<dbReference type="Proteomes" id="UP000008186">
    <property type="component" value="Chromosome"/>
</dbReference>
<keyword evidence="1" id="KW-0472">Membrane</keyword>
<evidence type="ECO:0000259" key="2">
    <source>
        <dbReference type="Pfam" id="PF01569"/>
    </source>
</evidence>
<evidence type="ECO:0000256" key="1">
    <source>
        <dbReference type="SAM" id="Phobius"/>
    </source>
</evidence>
<dbReference type="BioCyc" id="SONE211586:G1GMP-3687-MONOMER"/>
<feature type="transmembrane region" description="Helical" evidence="1">
    <location>
        <begin position="206"/>
        <end position="227"/>
    </location>
</feature>
<dbReference type="STRING" id="211586.SO_3975"/>
<dbReference type="OrthoDB" id="7348799at2"/>
<gene>
    <name evidence="3" type="ordered locus">SO_3975</name>
</gene>
<protein>
    <submittedName>
        <fullName evidence="3">Membrane protein PAP2 superfamily</fullName>
    </submittedName>
</protein>
<dbReference type="HOGENOM" id="CLU_070327_2_0_6"/>
<organism evidence="3 4">
    <name type="scientific">Shewanella oneidensis (strain ATCC 700550 / JCM 31522 / CIP 106686 / LMG 19005 / NCIMB 14063 / MR-1)</name>
    <dbReference type="NCBI Taxonomy" id="211586"/>
    <lineage>
        <taxon>Bacteria</taxon>
        <taxon>Pseudomonadati</taxon>
        <taxon>Pseudomonadota</taxon>
        <taxon>Gammaproteobacteria</taxon>
        <taxon>Alteromonadales</taxon>
        <taxon>Shewanellaceae</taxon>
        <taxon>Shewanella</taxon>
    </lineage>
</organism>
<keyword evidence="4" id="KW-1185">Reference proteome</keyword>
<dbReference type="RefSeq" id="WP_011073710.1">
    <property type="nucleotide sequence ID" value="NC_004347.2"/>
</dbReference>
<dbReference type="InterPro" id="IPR000326">
    <property type="entry name" value="PAP2/HPO"/>
</dbReference>
<evidence type="ECO:0000313" key="3">
    <source>
        <dbReference type="EMBL" id="AAN56949.2"/>
    </source>
</evidence>
<accession>Q8EAD1</accession>
<feature type="transmembrane region" description="Helical" evidence="1">
    <location>
        <begin position="91"/>
        <end position="109"/>
    </location>
</feature>
<keyword evidence="1" id="KW-1133">Transmembrane helix</keyword>
<dbReference type="KEGG" id="son:SO_3975"/>
<reference evidence="3 4" key="2">
    <citation type="journal article" date="2005" name="Proteomics">
        <title>Global detection and characterization of hypothetical proteins in Shewanella oneidensis MR-1 using LC-MS based proteomics.</title>
        <authorList>
            <person name="Elias D.A."/>
            <person name="Monroe M.E."/>
            <person name="Marshall M.J."/>
            <person name="Romine M.F."/>
            <person name="Belieav A.S."/>
            <person name="Fredrickson J.K."/>
            <person name="Anderson G.A."/>
            <person name="Smith R.D."/>
            <person name="Lipton M.S."/>
        </authorList>
    </citation>
    <scope>NUCLEOTIDE SEQUENCE [LARGE SCALE GENOMIC DNA]</scope>
    <source>
        <strain evidence="4">ATCC 700550 / JCM 31522 / CIP 106686 / LMG 19005 / NCIMB 14063 / MR-1</strain>
    </source>
</reference>
<dbReference type="AlphaFoldDB" id="Q8EAD1"/>
<sequence length="254" mass="28660">MTFFSFAKGHLLVPWLMFAVLIFGLEWTDADMRFASLLFNWQGGVDSWPLRGHWITESLLHVTGRNLVILFTVVVVVAIGLSFRVDKLRLYRKGFIYLFTSLLASVLLVRMGKSISHMTCPWDVIEFGGRMIHSSLFERLPEGAEFGQCFPGGHSSGGFAWVASYYVLKQCHRRYAKFGLLFGIGLGAIFGLAQELRGAHFISHDLWSLAIAWTSASLLYYGFFLYVPKVKRISVANKVSIINANVCDKAIYKL</sequence>
<reference evidence="3 4" key="4">
    <citation type="journal article" date="2011" name="BMC Genomics">
        <title>Genome-wide protein localization prediction strategies for gram negative bacteria.</title>
        <authorList>
            <person name="Romine M.F."/>
        </authorList>
    </citation>
    <scope>NUCLEOTIDE SEQUENCE [LARGE SCALE GENOMIC DNA]</scope>
    <source>
        <strain evidence="4">ATCC 700550 / JCM 31522 / CIP 106686 / LMG 19005 / NCIMB 14063 / MR-1</strain>
    </source>
</reference>
<dbReference type="eggNOG" id="COG3907">
    <property type="taxonomic scope" value="Bacteria"/>
</dbReference>
<feature type="transmembrane region" description="Helical" evidence="1">
    <location>
        <begin position="67"/>
        <end position="85"/>
    </location>
</feature>
<dbReference type="InterPro" id="IPR036938">
    <property type="entry name" value="PAP2/HPO_sf"/>
</dbReference>